<evidence type="ECO:0000313" key="2">
    <source>
        <dbReference type="EMBL" id="NNM73029.1"/>
    </source>
</evidence>
<sequence>MHVFLDENLPESIARDLTEHAVSSVDREGWKGTRNGTLLALVEQRFDVLVTADSGLSFQNRLFGRRLSVVVLPTNLFPILRDNPLPLLTTLTELESAERRRPCLVRVGWDGRRWRRWLDEEAGLEHELAPAPAFKRLRRSIPTL</sequence>
<dbReference type="InterPro" id="IPR041049">
    <property type="entry name" value="DUF5615"/>
</dbReference>
<evidence type="ECO:0000313" key="3">
    <source>
        <dbReference type="Proteomes" id="UP000564885"/>
    </source>
</evidence>
<proteinExistence type="predicted"/>
<evidence type="ECO:0000259" key="1">
    <source>
        <dbReference type="Pfam" id="PF18480"/>
    </source>
</evidence>
<organism evidence="2 3">
    <name type="scientific">Enterovirga aerilata</name>
    <dbReference type="NCBI Taxonomy" id="2730920"/>
    <lineage>
        <taxon>Bacteria</taxon>
        <taxon>Pseudomonadati</taxon>
        <taxon>Pseudomonadota</taxon>
        <taxon>Alphaproteobacteria</taxon>
        <taxon>Hyphomicrobiales</taxon>
        <taxon>Methylobacteriaceae</taxon>
        <taxon>Enterovirga</taxon>
    </lineage>
</organism>
<dbReference type="Proteomes" id="UP000564885">
    <property type="component" value="Unassembled WGS sequence"/>
</dbReference>
<feature type="domain" description="DUF5615" evidence="1">
    <location>
        <begin position="1"/>
        <end position="107"/>
    </location>
</feature>
<dbReference type="AlphaFoldDB" id="A0A849I9E3"/>
<dbReference type="Pfam" id="PF18480">
    <property type="entry name" value="DUF5615"/>
    <property type="match status" value="1"/>
</dbReference>
<dbReference type="RefSeq" id="WP_171218530.1">
    <property type="nucleotide sequence ID" value="NZ_JABEPP010000003.1"/>
</dbReference>
<accession>A0A849I9E3</accession>
<name>A0A849I9E3_9HYPH</name>
<gene>
    <name evidence="2" type="ORF">HJG44_11630</name>
</gene>
<reference evidence="2 3" key="1">
    <citation type="submission" date="2020-04" db="EMBL/GenBank/DDBJ databases">
        <title>Enterovirga sp. isolate from soil.</title>
        <authorList>
            <person name="Chea S."/>
            <person name="Kim D.-U."/>
        </authorList>
    </citation>
    <scope>NUCLEOTIDE SEQUENCE [LARGE SCALE GENOMIC DNA]</scope>
    <source>
        <strain evidence="2 3">DB1703</strain>
    </source>
</reference>
<dbReference type="EMBL" id="JABEPP010000003">
    <property type="protein sequence ID" value="NNM73029.1"/>
    <property type="molecule type" value="Genomic_DNA"/>
</dbReference>
<keyword evidence="3" id="KW-1185">Reference proteome</keyword>
<comment type="caution">
    <text evidence="2">The sequence shown here is derived from an EMBL/GenBank/DDBJ whole genome shotgun (WGS) entry which is preliminary data.</text>
</comment>
<protein>
    <submittedName>
        <fullName evidence="2">DUF5615 family PIN-like protein</fullName>
    </submittedName>
</protein>